<feature type="transmembrane region" description="Helical" evidence="6">
    <location>
        <begin position="112"/>
        <end position="134"/>
    </location>
</feature>
<dbReference type="PANTHER" id="PTHR23507">
    <property type="entry name" value="ZGC:174356"/>
    <property type="match status" value="1"/>
</dbReference>
<dbReference type="PROSITE" id="PS50850">
    <property type="entry name" value="MFS"/>
    <property type="match status" value="1"/>
</dbReference>
<evidence type="ECO:0000259" key="7">
    <source>
        <dbReference type="PROSITE" id="PS50850"/>
    </source>
</evidence>
<feature type="domain" description="Major facilitator superfamily (MFS) profile" evidence="7">
    <location>
        <begin position="23"/>
        <end position="454"/>
    </location>
</feature>
<accession>A0A834I2Z6</accession>
<feature type="compositionally biased region" description="Acidic residues" evidence="5">
    <location>
        <begin position="463"/>
        <end position="472"/>
    </location>
</feature>
<feature type="transmembrane region" description="Helical" evidence="6">
    <location>
        <begin position="337"/>
        <end position="355"/>
    </location>
</feature>
<dbReference type="InterPro" id="IPR020846">
    <property type="entry name" value="MFS_dom"/>
</dbReference>
<dbReference type="Gene3D" id="1.20.1250.20">
    <property type="entry name" value="MFS general substrate transporter like domains"/>
    <property type="match status" value="1"/>
</dbReference>
<dbReference type="GO" id="GO:0016020">
    <property type="term" value="C:membrane"/>
    <property type="evidence" value="ECO:0007669"/>
    <property type="project" value="UniProtKB-SubCell"/>
</dbReference>
<dbReference type="Pfam" id="PF07690">
    <property type="entry name" value="MFS_1"/>
    <property type="match status" value="1"/>
</dbReference>
<evidence type="ECO:0000256" key="6">
    <source>
        <dbReference type="SAM" id="Phobius"/>
    </source>
</evidence>
<reference evidence="8" key="1">
    <citation type="submission" date="2020-08" db="EMBL/GenBank/DDBJ databases">
        <title>Genome sequencing and assembly of the red palm weevil Rhynchophorus ferrugineus.</title>
        <authorList>
            <person name="Dias G.B."/>
            <person name="Bergman C.M."/>
            <person name="Manee M."/>
        </authorList>
    </citation>
    <scope>NUCLEOTIDE SEQUENCE</scope>
    <source>
        <strain evidence="8">AA-2017</strain>
        <tissue evidence="8">Whole larva</tissue>
    </source>
</reference>
<proteinExistence type="predicted"/>
<dbReference type="GO" id="GO:0022857">
    <property type="term" value="F:transmembrane transporter activity"/>
    <property type="evidence" value="ECO:0007669"/>
    <property type="project" value="InterPro"/>
</dbReference>
<dbReference type="PANTHER" id="PTHR23507:SF39">
    <property type="entry name" value="GH23453P-RELATED"/>
    <property type="match status" value="1"/>
</dbReference>
<dbReference type="AlphaFoldDB" id="A0A834I2Z6"/>
<feature type="transmembrane region" description="Helical" evidence="6">
    <location>
        <begin position="268"/>
        <end position="293"/>
    </location>
</feature>
<feature type="transmembrane region" description="Helical" evidence="6">
    <location>
        <begin position="12"/>
        <end position="32"/>
    </location>
</feature>
<feature type="region of interest" description="Disordered" evidence="5">
    <location>
        <begin position="462"/>
        <end position="489"/>
    </location>
</feature>
<feature type="transmembrane region" description="Helical" evidence="6">
    <location>
        <begin position="313"/>
        <end position="330"/>
    </location>
</feature>
<feature type="transmembrane region" description="Helical" evidence="6">
    <location>
        <begin position="140"/>
        <end position="167"/>
    </location>
</feature>
<evidence type="ECO:0000313" key="9">
    <source>
        <dbReference type="Proteomes" id="UP000625711"/>
    </source>
</evidence>
<evidence type="ECO:0000256" key="5">
    <source>
        <dbReference type="SAM" id="MobiDB-lite"/>
    </source>
</evidence>
<gene>
    <name evidence="8" type="ORF">GWI33_015663</name>
</gene>
<name>A0A834I2Z6_RHYFE</name>
<organism evidence="8 9">
    <name type="scientific">Rhynchophorus ferrugineus</name>
    <name type="common">Red palm weevil</name>
    <name type="synonym">Curculio ferrugineus</name>
    <dbReference type="NCBI Taxonomy" id="354439"/>
    <lineage>
        <taxon>Eukaryota</taxon>
        <taxon>Metazoa</taxon>
        <taxon>Ecdysozoa</taxon>
        <taxon>Arthropoda</taxon>
        <taxon>Hexapoda</taxon>
        <taxon>Insecta</taxon>
        <taxon>Pterygota</taxon>
        <taxon>Neoptera</taxon>
        <taxon>Endopterygota</taxon>
        <taxon>Coleoptera</taxon>
        <taxon>Polyphaga</taxon>
        <taxon>Cucujiformia</taxon>
        <taxon>Curculionidae</taxon>
        <taxon>Dryophthorinae</taxon>
        <taxon>Rhynchophorus</taxon>
    </lineage>
</organism>
<feature type="transmembrane region" description="Helical" evidence="6">
    <location>
        <begin position="207"/>
        <end position="228"/>
    </location>
</feature>
<comment type="caution">
    <text evidence="8">The sequence shown here is derived from an EMBL/GenBank/DDBJ whole genome shotgun (WGS) entry which is preliminary data.</text>
</comment>
<dbReference type="OrthoDB" id="430300at2759"/>
<protein>
    <recommendedName>
        <fullName evidence="7">Major facilitator superfamily (MFS) profile domain-containing protein</fullName>
    </recommendedName>
</protein>
<feature type="transmembrane region" description="Helical" evidence="6">
    <location>
        <begin position="427"/>
        <end position="449"/>
    </location>
</feature>
<keyword evidence="4 6" id="KW-0472">Membrane</keyword>
<keyword evidence="3 6" id="KW-1133">Transmembrane helix</keyword>
<evidence type="ECO:0000313" key="8">
    <source>
        <dbReference type="EMBL" id="KAF7271461.1"/>
    </source>
</evidence>
<comment type="subcellular location">
    <subcellularLocation>
        <location evidence="1">Membrane</location>
        <topology evidence="1">Multi-pass membrane protein</topology>
    </subcellularLocation>
</comment>
<evidence type="ECO:0000256" key="4">
    <source>
        <dbReference type="ARBA" id="ARBA00023136"/>
    </source>
</evidence>
<evidence type="ECO:0000256" key="1">
    <source>
        <dbReference type="ARBA" id="ARBA00004141"/>
    </source>
</evidence>
<evidence type="ECO:0000256" key="2">
    <source>
        <dbReference type="ARBA" id="ARBA00022692"/>
    </source>
</evidence>
<feature type="transmembrane region" description="Helical" evidence="6">
    <location>
        <begin position="394"/>
        <end position="415"/>
    </location>
</feature>
<dbReference type="InterPro" id="IPR036259">
    <property type="entry name" value="MFS_trans_sf"/>
</dbReference>
<dbReference type="SUPFAM" id="SSF103473">
    <property type="entry name" value="MFS general substrate transporter"/>
    <property type="match status" value="1"/>
</dbReference>
<dbReference type="Proteomes" id="UP000625711">
    <property type="component" value="Unassembled WGS sequence"/>
</dbReference>
<dbReference type="EMBL" id="JAACXV010013961">
    <property type="protein sequence ID" value="KAF7271461.1"/>
    <property type="molecule type" value="Genomic_DNA"/>
</dbReference>
<dbReference type="InterPro" id="IPR011701">
    <property type="entry name" value="MFS"/>
</dbReference>
<keyword evidence="9" id="KW-1185">Reference proteome</keyword>
<feature type="transmembrane region" description="Helical" evidence="6">
    <location>
        <begin position="179"/>
        <end position="201"/>
    </location>
</feature>
<sequence length="489" mass="54897">MYSFFQKRKNQRMGLTPTIEIPLFLATLGYWLTLNVNKNILVYRTCYALLHYNQSDCALLGIVNNNMTRELEKHVQPCANNISLDEHIIHSVLSSLIGLFLAPWTDKFGRKPILIAGLLGGLISLGLHLVFAAIDNLTPWFVLTLSLPVFITGGRATFLATISAYLVDSTSKTERGFRMGVFDIFMTIAAVVGNAASSYLLVATNYITVYCISIVLHVMALALLIFFIPESLRERQHVNKVRGLLSWSNIAEMMKTPFKRRQVSYREILLLAMFCILVGDFAIGEERLMFFFLRRKFHWTLKHYNWFSSAKKLLGMTGTFLVVYLVHTVLKVRESLIIFVGFIFYVISFVLMALANESWQIYLAAVLDLPTSGQYALTKSLLSKVVQEDEIAKIFAVLSLGSNILGPVSSAAYSALYNRTIDTNPGLYNLVSAVISAIGILVYITIIIIEKRSSEPGFVVLENETENEDVPTTEENTADVVDQEESDSE</sequence>
<keyword evidence="2 6" id="KW-0812">Transmembrane</keyword>
<evidence type="ECO:0000256" key="3">
    <source>
        <dbReference type="ARBA" id="ARBA00022989"/>
    </source>
</evidence>